<dbReference type="GO" id="GO:0008270">
    <property type="term" value="F:zinc ion binding"/>
    <property type="evidence" value="ECO:0007669"/>
    <property type="project" value="UniProtKB-KW"/>
</dbReference>
<keyword evidence="2 4" id="KW-0863">Zinc-finger</keyword>
<sequence>KSSDPIGIPKVAGTWTCPDCYASNGAKHLACPCCGAADPNKPNVAPDTKKESAPKYKFGAPSGTINTSSSTTFKFGQQMDTTKRSTSSCLESILLGQNTFTTTTASIGSAGPQKAAESWNCPDCYVTNPCGVSQCPCCNAYNPNVPA</sequence>
<evidence type="ECO:0000256" key="4">
    <source>
        <dbReference type="PROSITE-ProRule" id="PRU00322"/>
    </source>
</evidence>
<dbReference type="SMART" id="SM00547">
    <property type="entry name" value="ZnF_RBZ"/>
    <property type="match status" value="2"/>
</dbReference>
<dbReference type="Gene3D" id="4.10.1060.10">
    <property type="entry name" value="Zinc finger, RanBP2-type"/>
    <property type="match status" value="2"/>
</dbReference>
<evidence type="ECO:0000313" key="8">
    <source>
        <dbReference type="Proteomes" id="UP000007875"/>
    </source>
</evidence>
<name>H2Z0B2_CIOSA</name>
<feature type="region of interest" description="Disordered" evidence="5">
    <location>
        <begin position="44"/>
        <end position="63"/>
    </location>
</feature>
<accession>H2Z0B2</accession>
<organism evidence="7 8">
    <name type="scientific">Ciona savignyi</name>
    <name type="common">Pacific transparent sea squirt</name>
    <dbReference type="NCBI Taxonomy" id="51511"/>
    <lineage>
        <taxon>Eukaryota</taxon>
        <taxon>Metazoa</taxon>
        <taxon>Chordata</taxon>
        <taxon>Tunicata</taxon>
        <taxon>Ascidiacea</taxon>
        <taxon>Phlebobranchia</taxon>
        <taxon>Cionidae</taxon>
        <taxon>Ciona</taxon>
    </lineage>
</organism>
<dbReference type="InParanoid" id="H2Z0B2"/>
<feature type="domain" description="RanBP2-type" evidence="6">
    <location>
        <begin position="11"/>
        <end position="40"/>
    </location>
</feature>
<evidence type="ECO:0000256" key="2">
    <source>
        <dbReference type="ARBA" id="ARBA00022771"/>
    </source>
</evidence>
<evidence type="ECO:0000256" key="1">
    <source>
        <dbReference type="ARBA" id="ARBA00022723"/>
    </source>
</evidence>
<dbReference type="PROSITE" id="PS01358">
    <property type="entry name" value="ZF_RANBP2_1"/>
    <property type="match status" value="2"/>
</dbReference>
<reference evidence="7" key="3">
    <citation type="submission" date="2025-09" db="UniProtKB">
        <authorList>
            <consortium name="Ensembl"/>
        </authorList>
    </citation>
    <scope>IDENTIFICATION</scope>
</reference>
<keyword evidence="1" id="KW-0479">Metal-binding</keyword>
<dbReference type="HOGENOM" id="CLU_1772258_0_0_1"/>
<dbReference type="InterPro" id="IPR001876">
    <property type="entry name" value="Znf_RanBP2"/>
</dbReference>
<protein>
    <recommendedName>
        <fullName evidence="6">RanBP2-type domain-containing protein</fullName>
    </recommendedName>
</protein>
<keyword evidence="3" id="KW-0862">Zinc</keyword>
<reference evidence="7" key="2">
    <citation type="submission" date="2025-08" db="UniProtKB">
        <authorList>
            <consortium name="Ensembl"/>
        </authorList>
    </citation>
    <scope>IDENTIFICATION</scope>
</reference>
<dbReference type="Proteomes" id="UP000007875">
    <property type="component" value="Unassembled WGS sequence"/>
</dbReference>
<proteinExistence type="predicted"/>
<keyword evidence="8" id="KW-1185">Reference proteome</keyword>
<feature type="domain" description="RanBP2-type" evidence="6">
    <location>
        <begin position="114"/>
        <end position="144"/>
    </location>
</feature>
<evidence type="ECO:0000313" key="7">
    <source>
        <dbReference type="Ensembl" id="ENSCSAVP00000011024.1"/>
    </source>
</evidence>
<reference evidence="8" key="1">
    <citation type="submission" date="2003-08" db="EMBL/GenBank/DDBJ databases">
        <authorList>
            <person name="Birren B."/>
            <person name="Nusbaum C."/>
            <person name="Abebe A."/>
            <person name="Abouelleil A."/>
            <person name="Adekoya E."/>
            <person name="Ait-zahra M."/>
            <person name="Allen N."/>
            <person name="Allen T."/>
            <person name="An P."/>
            <person name="Anderson M."/>
            <person name="Anderson S."/>
            <person name="Arachchi H."/>
            <person name="Armbruster J."/>
            <person name="Bachantsang P."/>
            <person name="Baldwin J."/>
            <person name="Barry A."/>
            <person name="Bayul T."/>
            <person name="Blitshsteyn B."/>
            <person name="Bloom T."/>
            <person name="Blye J."/>
            <person name="Boguslavskiy L."/>
            <person name="Borowsky M."/>
            <person name="Boukhgalter B."/>
            <person name="Brunache A."/>
            <person name="Butler J."/>
            <person name="Calixte N."/>
            <person name="Calvo S."/>
            <person name="Camarata J."/>
            <person name="Campo K."/>
            <person name="Chang J."/>
            <person name="Cheshatsang Y."/>
            <person name="Citroen M."/>
            <person name="Collymore A."/>
            <person name="Considine T."/>
            <person name="Cook A."/>
            <person name="Cooke P."/>
            <person name="Corum B."/>
            <person name="Cuomo C."/>
            <person name="David R."/>
            <person name="Dawoe T."/>
            <person name="Degray S."/>
            <person name="Dodge S."/>
            <person name="Dooley K."/>
            <person name="Dorje P."/>
            <person name="Dorjee K."/>
            <person name="Dorris L."/>
            <person name="Duffey N."/>
            <person name="Dupes A."/>
            <person name="Elkins T."/>
            <person name="Engels R."/>
            <person name="Erickson J."/>
            <person name="Farina A."/>
            <person name="Faro S."/>
            <person name="Ferreira P."/>
            <person name="Fischer H."/>
            <person name="Fitzgerald M."/>
            <person name="Foley K."/>
            <person name="Gage D."/>
            <person name="Galagan J."/>
            <person name="Gearin G."/>
            <person name="Gnerre S."/>
            <person name="Gnirke A."/>
            <person name="Goyette A."/>
            <person name="Graham J."/>
            <person name="Grandbois E."/>
            <person name="Gyaltsen K."/>
            <person name="Hafez N."/>
            <person name="Hagopian D."/>
            <person name="Hagos B."/>
            <person name="Hall J."/>
            <person name="Hatcher B."/>
            <person name="Heller A."/>
            <person name="Higgins H."/>
            <person name="Honan T."/>
            <person name="Horn A."/>
            <person name="Houde N."/>
            <person name="Hughes L."/>
            <person name="Hulme W."/>
            <person name="Husby E."/>
            <person name="Iliev I."/>
            <person name="Jaffe D."/>
            <person name="Jones C."/>
            <person name="Kamal M."/>
            <person name="Kamat A."/>
            <person name="Kamvysselis M."/>
            <person name="Karlsson E."/>
            <person name="Kells C."/>
            <person name="Kieu A."/>
            <person name="Kisner P."/>
            <person name="Kodira C."/>
            <person name="Kulbokas E."/>
            <person name="Labutti K."/>
            <person name="Lama D."/>
            <person name="Landers T."/>
            <person name="Leger J."/>
            <person name="Levine S."/>
            <person name="Lewis D."/>
            <person name="Lewis T."/>
            <person name="Lindblad-toh K."/>
            <person name="Liu X."/>
            <person name="Lokyitsang T."/>
            <person name="Lokyitsang Y."/>
            <person name="Lucien O."/>
            <person name="Lui A."/>
            <person name="Ma L.J."/>
            <person name="Mabbitt R."/>
            <person name="Macdonald J."/>
            <person name="Maclean C."/>
            <person name="Major J."/>
            <person name="Manning J."/>
            <person name="Marabella R."/>
            <person name="Maru K."/>
            <person name="Matthews C."/>
            <person name="Mauceli E."/>
            <person name="Mccarthy M."/>
            <person name="Mcdonough S."/>
            <person name="Mcghee T."/>
            <person name="Meldrim J."/>
            <person name="Meneus L."/>
            <person name="Mesirov J."/>
            <person name="Mihalev A."/>
            <person name="Mihova T."/>
            <person name="Mikkelsen T."/>
            <person name="Mlenga V."/>
            <person name="Moru K."/>
            <person name="Mozes J."/>
            <person name="Mulrain L."/>
            <person name="Munson G."/>
            <person name="Naylor J."/>
            <person name="Newes C."/>
            <person name="Nguyen C."/>
            <person name="Nguyen N."/>
            <person name="Nguyen T."/>
            <person name="Nicol R."/>
            <person name="Nielsen C."/>
            <person name="Nizzari M."/>
            <person name="Norbu C."/>
            <person name="Norbu N."/>
            <person name="O'donnell P."/>
            <person name="Okoawo O."/>
            <person name="O'leary S."/>
            <person name="Omotosho B."/>
            <person name="O'neill K."/>
            <person name="Osman S."/>
            <person name="Parker S."/>
            <person name="Perrin D."/>
            <person name="Phunkhang P."/>
            <person name="Piqani B."/>
            <person name="Purcell S."/>
            <person name="Rachupka T."/>
            <person name="Ramasamy U."/>
            <person name="Rameau R."/>
            <person name="Ray V."/>
            <person name="Raymond C."/>
            <person name="Retta R."/>
            <person name="Richardson S."/>
            <person name="Rise C."/>
            <person name="Rodriguez J."/>
            <person name="Rogers J."/>
            <person name="Rogov P."/>
            <person name="Rutman M."/>
            <person name="Schupbach R."/>
            <person name="Seaman C."/>
            <person name="Settipalli S."/>
            <person name="Sharpe T."/>
            <person name="Sheridan J."/>
            <person name="Sherpa N."/>
            <person name="Shi J."/>
            <person name="Smirnov S."/>
            <person name="Smith C."/>
            <person name="Sougnez C."/>
            <person name="Spencer B."/>
            <person name="Stalker J."/>
            <person name="Stange-thomann N."/>
            <person name="Stavropoulos S."/>
            <person name="Stetson K."/>
            <person name="Stone C."/>
            <person name="Stone S."/>
            <person name="Stubbs M."/>
            <person name="Talamas J."/>
            <person name="Tchuinga P."/>
            <person name="Tenzing P."/>
            <person name="Tesfaye S."/>
            <person name="Theodore J."/>
            <person name="Thoulutsang Y."/>
            <person name="Topham K."/>
            <person name="Towey S."/>
            <person name="Tsamla T."/>
            <person name="Tsomo N."/>
            <person name="Vallee D."/>
            <person name="Vassiliev H."/>
            <person name="Venkataraman V."/>
            <person name="Vinson J."/>
            <person name="Vo A."/>
            <person name="Wade C."/>
            <person name="Wang S."/>
            <person name="Wangchuk T."/>
            <person name="Wangdi T."/>
            <person name="Whittaker C."/>
            <person name="Wilkinson J."/>
            <person name="Wu Y."/>
            <person name="Wyman D."/>
            <person name="Yadav S."/>
            <person name="Yang S."/>
            <person name="Yang X."/>
            <person name="Yeager S."/>
            <person name="Yee E."/>
            <person name="Young G."/>
            <person name="Zainoun J."/>
            <person name="Zembeck L."/>
            <person name="Zimmer A."/>
            <person name="Zody M."/>
            <person name="Lander E."/>
        </authorList>
    </citation>
    <scope>NUCLEOTIDE SEQUENCE [LARGE SCALE GENOMIC DNA]</scope>
</reference>
<evidence type="ECO:0000259" key="6">
    <source>
        <dbReference type="PROSITE" id="PS50199"/>
    </source>
</evidence>
<dbReference type="PROSITE" id="PS50199">
    <property type="entry name" value="ZF_RANBP2_2"/>
    <property type="match status" value="2"/>
</dbReference>
<evidence type="ECO:0000256" key="3">
    <source>
        <dbReference type="ARBA" id="ARBA00022833"/>
    </source>
</evidence>
<dbReference type="AlphaFoldDB" id="H2Z0B2"/>
<dbReference type="Ensembl" id="ENSCSAVT00000011155.1">
    <property type="protein sequence ID" value="ENSCSAVP00000011024.1"/>
    <property type="gene ID" value="ENSCSAVG00000006451.1"/>
</dbReference>
<evidence type="ECO:0000256" key="5">
    <source>
        <dbReference type="SAM" id="MobiDB-lite"/>
    </source>
</evidence>